<dbReference type="Pfam" id="PF04542">
    <property type="entry name" value="Sigma70_r2"/>
    <property type="match status" value="1"/>
</dbReference>
<dbReference type="Pfam" id="PF08281">
    <property type="entry name" value="Sigma70_r4_2"/>
    <property type="match status" value="1"/>
</dbReference>
<proteinExistence type="inferred from homology"/>
<dbReference type="InterPro" id="IPR036388">
    <property type="entry name" value="WH-like_DNA-bd_sf"/>
</dbReference>
<dbReference type="AlphaFoldDB" id="A0A1M4WIF2"/>
<dbReference type="PANTHER" id="PTHR43133">
    <property type="entry name" value="RNA POLYMERASE ECF-TYPE SIGMA FACTO"/>
    <property type="match status" value="1"/>
</dbReference>
<dbReference type="SUPFAM" id="SSF88946">
    <property type="entry name" value="Sigma2 domain of RNA polymerase sigma factors"/>
    <property type="match status" value="1"/>
</dbReference>
<dbReference type="GO" id="GO:0016987">
    <property type="term" value="F:sigma factor activity"/>
    <property type="evidence" value="ECO:0007669"/>
    <property type="project" value="UniProtKB-KW"/>
</dbReference>
<comment type="similarity">
    <text evidence="1">Belongs to the sigma-70 factor family. ECF subfamily.</text>
</comment>
<dbReference type="Proteomes" id="UP000184436">
    <property type="component" value="Unassembled WGS sequence"/>
</dbReference>
<feature type="domain" description="RNA polymerase sigma-70 region 2" evidence="5">
    <location>
        <begin position="10"/>
        <end position="73"/>
    </location>
</feature>
<dbReference type="STRING" id="871325.SAMN05444349_106113"/>
<dbReference type="InterPro" id="IPR039425">
    <property type="entry name" value="RNA_pol_sigma-70-like"/>
</dbReference>
<dbReference type="InterPro" id="IPR007627">
    <property type="entry name" value="RNA_pol_sigma70_r2"/>
</dbReference>
<keyword evidence="4" id="KW-0804">Transcription</keyword>
<name>A0A1M4WIF2_9BACE</name>
<dbReference type="SUPFAM" id="SSF88659">
    <property type="entry name" value="Sigma3 and sigma4 domains of RNA polymerase sigma factors"/>
    <property type="match status" value="1"/>
</dbReference>
<evidence type="ECO:0000256" key="2">
    <source>
        <dbReference type="ARBA" id="ARBA00023015"/>
    </source>
</evidence>
<evidence type="ECO:0000259" key="6">
    <source>
        <dbReference type="Pfam" id="PF08281"/>
    </source>
</evidence>
<organism evidence="7 8">
    <name type="scientific">Bacteroides faecichinchillae</name>
    <dbReference type="NCBI Taxonomy" id="871325"/>
    <lineage>
        <taxon>Bacteria</taxon>
        <taxon>Pseudomonadati</taxon>
        <taxon>Bacteroidota</taxon>
        <taxon>Bacteroidia</taxon>
        <taxon>Bacteroidales</taxon>
        <taxon>Bacteroidaceae</taxon>
        <taxon>Bacteroides</taxon>
    </lineage>
</organism>
<dbReference type="RefSeq" id="WP_025074048.1">
    <property type="nucleotide sequence ID" value="NZ_FQVD01000006.1"/>
</dbReference>
<dbReference type="EMBL" id="FQVD01000006">
    <property type="protein sequence ID" value="SHE80967.1"/>
    <property type="molecule type" value="Genomic_DNA"/>
</dbReference>
<dbReference type="InterPro" id="IPR013325">
    <property type="entry name" value="RNA_pol_sigma_r2"/>
</dbReference>
<evidence type="ECO:0000256" key="3">
    <source>
        <dbReference type="ARBA" id="ARBA00023082"/>
    </source>
</evidence>
<sequence length="164" mass="19838">MEEEFIEQINHYQGILQKICNIYFYKHPYREDYFQEILIRLWKAYPMFKQESAFSTWLYRVALNADIDLVRKECIRPIHKELSTREYLIHDIHSEDNSMTDRKEQLYQAINQLDNIEKATIILYLEGYEYKEISTLIGISETNVGVKINRIKKQLIKRIKNGRK</sequence>
<dbReference type="Gene3D" id="1.10.10.10">
    <property type="entry name" value="Winged helix-like DNA-binding domain superfamily/Winged helix DNA-binding domain"/>
    <property type="match status" value="1"/>
</dbReference>
<gene>
    <name evidence="7" type="ORF">SAMN05444349_106113</name>
</gene>
<dbReference type="Gene3D" id="1.10.1740.10">
    <property type="match status" value="1"/>
</dbReference>
<dbReference type="GO" id="GO:0006352">
    <property type="term" value="P:DNA-templated transcription initiation"/>
    <property type="evidence" value="ECO:0007669"/>
    <property type="project" value="InterPro"/>
</dbReference>
<dbReference type="PANTHER" id="PTHR43133:SF45">
    <property type="entry name" value="RNA POLYMERASE ECF-TYPE SIGMA FACTOR"/>
    <property type="match status" value="1"/>
</dbReference>
<accession>A0A1M4WIF2</accession>
<evidence type="ECO:0000313" key="7">
    <source>
        <dbReference type="EMBL" id="SHE80967.1"/>
    </source>
</evidence>
<evidence type="ECO:0000313" key="8">
    <source>
        <dbReference type="Proteomes" id="UP000184436"/>
    </source>
</evidence>
<dbReference type="GO" id="GO:0003677">
    <property type="term" value="F:DNA binding"/>
    <property type="evidence" value="ECO:0007669"/>
    <property type="project" value="InterPro"/>
</dbReference>
<dbReference type="NCBIfam" id="TIGR02937">
    <property type="entry name" value="sigma70-ECF"/>
    <property type="match status" value="1"/>
</dbReference>
<keyword evidence="2" id="KW-0805">Transcription regulation</keyword>
<evidence type="ECO:0000256" key="1">
    <source>
        <dbReference type="ARBA" id="ARBA00010641"/>
    </source>
</evidence>
<evidence type="ECO:0000256" key="4">
    <source>
        <dbReference type="ARBA" id="ARBA00023163"/>
    </source>
</evidence>
<keyword evidence="3" id="KW-0731">Sigma factor</keyword>
<dbReference type="InterPro" id="IPR013249">
    <property type="entry name" value="RNA_pol_sigma70_r4_t2"/>
</dbReference>
<dbReference type="OrthoDB" id="9780326at2"/>
<dbReference type="InterPro" id="IPR014284">
    <property type="entry name" value="RNA_pol_sigma-70_dom"/>
</dbReference>
<feature type="domain" description="RNA polymerase sigma factor 70 region 4 type 2" evidence="6">
    <location>
        <begin position="104"/>
        <end position="155"/>
    </location>
</feature>
<dbReference type="InterPro" id="IPR013324">
    <property type="entry name" value="RNA_pol_sigma_r3/r4-like"/>
</dbReference>
<protein>
    <submittedName>
        <fullName evidence="7">RNA polymerase sigma-70 factor, ECF subfamily</fullName>
    </submittedName>
</protein>
<keyword evidence="8" id="KW-1185">Reference proteome</keyword>
<evidence type="ECO:0000259" key="5">
    <source>
        <dbReference type="Pfam" id="PF04542"/>
    </source>
</evidence>
<reference evidence="7 8" key="1">
    <citation type="submission" date="2016-11" db="EMBL/GenBank/DDBJ databases">
        <authorList>
            <person name="Jaros S."/>
            <person name="Januszkiewicz K."/>
            <person name="Wedrychowicz H."/>
        </authorList>
    </citation>
    <scope>NUCLEOTIDE SEQUENCE [LARGE SCALE GENOMIC DNA]</scope>
    <source>
        <strain evidence="7 8">DSM 26883</strain>
    </source>
</reference>